<accession>A0A974BNL3</accession>
<reference evidence="1" key="1">
    <citation type="submission" date="2016-05" db="EMBL/GenBank/DDBJ databases">
        <title>WGS assembly of Xenopus laevis.</title>
        <authorList>
            <person name="Session A."/>
            <person name="Uno Y."/>
            <person name="Kwon T."/>
            <person name="Chapman J."/>
            <person name="Toyoda A."/>
            <person name="Takahashi S."/>
            <person name="Fukui A."/>
            <person name="Hikosaka A."/>
            <person name="Putnam N."/>
            <person name="Stites J."/>
            <person name="Van Heeringen S."/>
            <person name="Quigley I."/>
            <person name="Heinz S."/>
            <person name="Hellsten U."/>
            <person name="Lyons J."/>
            <person name="Suzuki A."/>
            <person name="Kondo M."/>
            <person name="Ogino H."/>
            <person name="Ochi H."/>
            <person name="Bogdanovic O."/>
            <person name="Lister R."/>
            <person name="Georgiou G."/>
            <person name="Paranjpe S."/>
            <person name="Van Kruijsbergen I."/>
            <person name="Mozaffari S."/>
            <person name="Shu S."/>
            <person name="Schmutz J."/>
            <person name="Jenkins J."/>
            <person name="Grimwood J."/>
            <person name="Carlson J."/>
            <person name="Mitros T."/>
            <person name="Simakov O."/>
            <person name="Heald R."/>
            <person name="Miller K."/>
            <person name="Haudenschild C."/>
            <person name="Kuroki Y."/>
            <person name="Tanaka T."/>
            <person name="Michiue T."/>
            <person name="Watanabe M."/>
            <person name="Kinoshita T."/>
            <person name="Ohta Y."/>
            <person name="Mawaribuchi S."/>
            <person name="Suzuki Y."/>
            <person name="Haramoto Y."/>
            <person name="Yamamoto T."/>
            <person name="Takagi C."/>
            <person name="Kitzman J."/>
            <person name="Shendure J."/>
            <person name="Nakayama T."/>
            <person name="Izutsu Y."/>
            <person name="Robert J."/>
            <person name="Dichmann D."/>
            <person name="Flajnik M."/>
            <person name="Houston D."/>
            <person name="Marcotte E."/>
            <person name="Wallingford J."/>
            <person name="Ito Y."/>
            <person name="Asashima M."/>
            <person name="Ueno N."/>
            <person name="Matsuda Y."/>
            <person name="Jan Veenstra G."/>
            <person name="Fujiyama A."/>
            <person name="Harland R."/>
            <person name="Taira M."/>
            <person name="Rokhsar D.S."/>
        </authorList>
    </citation>
    <scope>NUCLEOTIDE SEQUENCE</scope>
    <source>
        <strain evidence="1">J</strain>
        <tissue evidence="1">Blood</tissue>
    </source>
</reference>
<organism evidence="1">
    <name type="scientific">Xenopus laevis</name>
    <name type="common">African clawed frog</name>
    <dbReference type="NCBI Taxonomy" id="8355"/>
    <lineage>
        <taxon>Eukaryota</taxon>
        <taxon>Metazoa</taxon>
        <taxon>Chordata</taxon>
        <taxon>Craniata</taxon>
        <taxon>Vertebrata</taxon>
        <taxon>Euteleostomi</taxon>
        <taxon>Amphibia</taxon>
        <taxon>Batrachia</taxon>
        <taxon>Anura</taxon>
        <taxon>Pipoidea</taxon>
        <taxon>Pipidae</taxon>
        <taxon>Xenopodinae</taxon>
        <taxon>Xenopus</taxon>
        <taxon>Xenopus</taxon>
    </lineage>
</organism>
<proteinExistence type="predicted"/>
<gene>
    <name evidence="1" type="ORF">XELAEV_18004424mg</name>
</gene>
<protein>
    <submittedName>
        <fullName evidence="1">Uncharacterized protein</fullName>
    </submittedName>
</protein>
<evidence type="ECO:0000313" key="1">
    <source>
        <dbReference type="EMBL" id="OCT55153.1"/>
    </source>
</evidence>
<dbReference type="AlphaFoldDB" id="A0A974BNL3"/>
<sequence length="84" mass="9817">MLHIKFTRGGSIVFSQGQSCLYKKLARQRKKVVQPQNLLTFFRSPYCRLMGEITKVMLRKDVESSWIKIFAYAKKTLNAKFTIV</sequence>
<name>A0A974BNL3_XENLA</name>
<dbReference type="Proteomes" id="UP000694892">
    <property type="component" value="Unassembled WGS sequence"/>
</dbReference>
<dbReference type="EMBL" id="KV540350">
    <property type="protein sequence ID" value="OCT55153.1"/>
    <property type="molecule type" value="Genomic_DNA"/>
</dbReference>